<keyword evidence="2" id="KW-0547">Nucleotide-binding</keyword>
<keyword evidence="1" id="KW-0813">Transport</keyword>
<sequence length="237" mass="27087">MSVLVHLEGATVKRGVQRIIRELDLMVHEGQHLALIGPNGAGKTTLLRLMAQLLRPDAGKVTLFPDEPKMQKRGRLRSAVGVLMEGSYLYEGLTVEENLQFYGVLFDVPDLKRRIEEGLTRMELTSVRHKRVDTLSKGMRKRLAIVRATLHQPRLLLLDEPFDGLDERSIGELQLWLEELASKRCTLVLISHDLSLIQPLCQRVCLMDQGRIVQSWRRDEVPPSLWEQGYGHWLGRV</sequence>
<dbReference type="SMART" id="SM00382">
    <property type="entry name" value="AAA"/>
    <property type="match status" value="1"/>
</dbReference>
<dbReference type="PROSITE" id="PS00211">
    <property type="entry name" value="ABC_TRANSPORTER_1"/>
    <property type="match status" value="1"/>
</dbReference>
<dbReference type="InterPro" id="IPR051782">
    <property type="entry name" value="ABC_Transporter_VariousFunc"/>
</dbReference>
<name>A0A1Y3PF02_9BACI</name>
<dbReference type="InterPro" id="IPR017871">
    <property type="entry name" value="ABC_transporter-like_CS"/>
</dbReference>
<dbReference type="Gene3D" id="3.40.50.300">
    <property type="entry name" value="P-loop containing nucleotide triphosphate hydrolases"/>
    <property type="match status" value="1"/>
</dbReference>
<dbReference type="CDD" id="cd03230">
    <property type="entry name" value="ABC_DR_subfamily_A"/>
    <property type="match status" value="1"/>
</dbReference>
<dbReference type="SUPFAM" id="SSF52540">
    <property type="entry name" value="P-loop containing nucleoside triphosphate hydrolases"/>
    <property type="match status" value="1"/>
</dbReference>
<dbReference type="PANTHER" id="PTHR42939:SF1">
    <property type="entry name" value="ABC TRANSPORTER ATP-BINDING PROTEIN ALBC-RELATED"/>
    <property type="match status" value="1"/>
</dbReference>
<comment type="caution">
    <text evidence="5">The sequence shown here is derived from an EMBL/GenBank/DDBJ whole genome shotgun (WGS) entry which is preliminary data.</text>
</comment>
<dbReference type="PANTHER" id="PTHR42939">
    <property type="entry name" value="ABC TRANSPORTER ATP-BINDING PROTEIN ALBC-RELATED"/>
    <property type="match status" value="1"/>
</dbReference>
<gene>
    <name evidence="5" type="ORF">BAA01_15010</name>
</gene>
<dbReference type="InterPro" id="IPR003439">
    <property type="entry name" value="ABC_transporter-like_ATP-bd"/>
</dbReference>
<organism evidence="5 6">
    <name type="scientific">Bacillus thermozeamaize</name>
    <dbReference type="NCBI Taxonomy" id="230954"/>
    <lineage>
        <taxon>Bacteria</taxon>
        <taxon>Bacillati</taxon>
        <taxon>Bacillota</taxon>
        <taxon>Bacilli</taxon>
        <taxon>Bacillales</taxon>
        <taxon>Bacillaceae</taxon>
        <taxon>Bacillus</taxon>
    </lineage>
</organism>
<dbReference type="GO" id="GO:0005524">
    <property type="term" value="F:ATP binding"/>
    <property type="evidence" value="ECO:0007669"/>
    <property type="project" value="UniProtKB-KW"/>
</dbReference>
<protein>
    <recommendedName>
        <fullName evidence="4">ABC transporter domain-containing protein</fullName>
    </recommendedName>
</protein>
<dbReference type="PROSITE" id="PS50893">
    <property type="entry name" value="ABC_TRANSPORTER_2"/>
    <property type="match status" value="1"/>
</dbReference>
<dbReference type="GO" id="GO:0016887">
    <property type="term" value="F:ATP hydrolysis activity"/>
    <property type="evidence" value="ECO:0007669"/>
    <property type="project" value="InterPro"/>
</dbReference>
<dbReference type="InterPro" id="IPR027417">
    <property type="entry name" value="P-loop_NTPase"/>
</dbReference>
<evidence type="ECO:0000313" key="5">
    <source>
        <dbReference type="EMBL" id="OUM85900.1"/>
    </source>
</evidence>
<reference evidence="6" key="1">
    <citation type="submission" date="2016-06" db="EMBL/GenBank/DDBJ databases">
        <authorList>
            <person name="Nascimento L."/>
            <person name="Pereira R.V."/>
            <person name="Martins L.F."/>
            <person name="Quaggio R.B."/>
            <person name="Silva A.M."/>
            <person name="Setubal J.C."/>
        </authorList>
    </citation>
    <scope>NUCLEOTIDE SEQUENCE [LARGE SCALE GENOMIC DNA]</scope>
</reference>
<dbReference type="Pfam" id="PF00005">
    <property type="entry name" value="ABC_tran"/>
    <property type="match status" value="1"/>
</dbReference>
<evidence type="ECO:0000313" key="6">
    <source>
        <dbReference type="Proteomes" id="UP000196475"/>
    </source>
</evidence>
<evidence type="ECO:0000259" key="4">
    <source>
        <dbReference type="PROSITE" id="PS50893"/>
    </source>
</evidence>
<dbReference type="Proteomes" id="UP000196475">
    <property type="component" value="Unassembled WGS sequence"/>
</dbReference>
<dbReference type="InterPro" id="IPR003593">
    <property type="entry name" value="AAA+_ATPase"/>
</dbReference>
<dbReference type="EMBL" id="LZRT01000095">
    <property type="protein sequence ID" value="OUM85900.1"/>
    <property type="molecule type" value="Genomic_DNA"/>
</dbReference>
<accession>A0A1Y3PF02</accession>
<evidence type="ECO:0000256" key="2">
    <source>
        <dbReference type="ARBA" id="ARBA00022741"/>
    </source>
</evidence>
<evidence type="ECO:0000256" key="1">
    <source>
        <dbReference type="ARBA" id="ARBA00022448"/>
    </source>
</evidence>
<feature type="domain" description="ABC transporter" evidence="4">
    <location>
        <begin position="5"/>
        <end position="234"/>
    </location>
</feature>
<dbReference type="AlphaFoldDB" id="A0A1Y3PF02"/>
<keyword evidence="3" id="KW-0067">ATP-binding</keyword>
<proteinExistence type="predicted"/>
<evidence type="ECO:0000256" key="3">
    <source>
        <dbReference type="ARBA" id="ARBA00022840"/>
    </source>
</evidence>